<reference evidence="1" key="2">
    <citation type="submission" date="2023-04" db="EMBL/GenBank/DDBJ databases">
        <authorList>
            <person name="Bu L."/>
            <person name="Lu L."/>
            <person name="Laidemitt M.R."/>
            <person name="Zhang S.M."/>
            <person name="Mutuku M."/>
            <person name="Mkoji G."/>
            <person name="Steinauer M."/>
            <person name="Loker E.S."/>
        </authorList>
    </citation>
    <scope>NUCLEOTIDE SEQUENCE</scope>
    <source>
        <strain evidence="1">KasaAsao</strain>
        <tissue evidence="1">Whole Snail</tissue>
    </source>
</reference>
<name>A0AAD8EWD2_BIOPF</name>
<protein>
    <submittedName>
        <fullName evidence="1">Uncharacterized protein</fullName>
    </submittedName>
</protein>
<organism evidence="1 2">
    <name type="scientific">Biomphalaria pfeifferi</name>
    <name type="common">Bloodfluke planorb</name>
    <name type="synonym">Freshwater snail</name>
    <dbReference type="NCBI Taxonomy" id="112525"/>
    <lineage>
        <taxon>Eukaryota</taxon>
        <taxon>Metazoa</taxon>
        <taxon>Spiralia</taxon>
        <taxon>Lophotrochozoa</taxon>
        <taxon>Mollusca</taxon>
        <taxon>Gastropoda</taxon>
        <taxon>Heterobranchia</taxon>
        <taxon>Euthyneura</taxon>
        <taxon>Panpulmonata</taxon>
        <taxon>Hygrophila</taxon>
        <taxon>Lymnaeoidea</taxon>
        <taxon>Planorbidae</taxon>
        <taxon>Biomphalaria</taxon>
    </lineage>
</organism>
<dbReference type="AlphaFoldDB" id="A0AAD8EWD2"/>
<evidence type="ECO:0000313" key="2">
    <source>
        <dbReference type="Proteomes" id="UP001233172"/>
    </source>
</evidence>
<accession>A0AAD8EWD2</accession>
<comment type="caution">
    <text evidence="1">The sequence shown here is derived from an EMBL/GenBank/DDBJ whole genome shotgun (WGS) entry which is preliminary data.</text>
</comment>
<reference evidence="1" key="1">
    <citation type="journal article" date="2023" name="PLoS Negl. Trop. Dis.">
        <title>A genome sequence for Biomphalaria pfeifferi, the major vector snail for the human-infecting parasite Schistosoma mansoni.</title>
        <authorList>
            <person name="Bu L."/>
            <person name="Lu L."/>
            <person name="Laidemitt M.R."/>
            <person name="Zhang S.M."/>
            <person name="Mutuku M."/>
            <person name="Mkoji G."/>
            <person name="Steinauer M."/>
            <person name="Loker E.S."/>
        </authorList>
    </citation>
    <scope>NUCLEOTIDE SEQUENCE</scope>
    <source>
        <strain evidence="1">KasaAsao</strain>
    </source>
</reference>
<dbReference type="Proteomes" id="UP001233172">
    <property type="component" value="Unassembled WGS sequence"/>
</dbReference>
<proteinExistence type="predicted"/>
<evidence type="ECO:0000313" key="1">
    <source>
        <dbReference type="EMBL" id="KAK0041898.1"/>
    </source>
</evidence>
<sequence>MALRSSVGRDCWRPILAISTQLWSWTNLQDLSCARQPWIPNQYGSSFFSRQRLLASYTSNFNTAMELDELTDFQVQQGKTIYQK</sequence>
<dbReference type="EMBL" id="JASAOG010000257">
    <property type="protein sequence ID" value="KAK0041898.1"/>
    <property type="molecule type" value="Genomic_DNA"/>
</dbReference>
<gene>
    <name evidence="1" type="ORF">Bpfe_028692</name>
</gene>
<keyword evidence="2" id="KW-1185">Reference proteome</keyword>